<protein>
    <recommendedName>
        <fullName evidence="5">DUF4145 domain-containing protein</fullName>
    </recommendedName>
</protein>
<evidence type="ECO:0008006" key="5">
    <source>
        <dbReference type="Google" id="ProtNLM"/>
    </source>
</evidence>
<reference evidence="3 4" key="1">
    <citation type="submission" date="2023-05" db="EMBL/GenBank/DDBJ databases">
        <title>Lithophilousrod everest ZFBP1038 complete genpme.</title>
        <authorList>
            <person name="Tian M."/>
        </authorList>
    </citation>
    <scope>NUCLEOTIDE SEQUENCE [LARGE SCALE GENOMIC DNA]</scope>
    <source>
        <strain evidence="3 4">ZFBP1038</strain>
    </source>
</reference>
<evidence type="ECO:0000256" key="1">
    <source>
        <dbReference type="SAM" id="MobiDB-lite"/>
    </source>
</evidence>
<gene>
    <name evidence="3" type="ORF">LWF01_17475</name>
</gene>
<name>A0ABY8QSQ2_9MICO</name>
<evidence type="ECO:0000313" key="4">
    <source>
        <dbReference type="Proteomes" id="UP001209083"/>
    </source>
</evidence>
<dbReference type="EMBL" id="CP090958">
    <property type="protein sequence ID" value="WGW11856.1"/>
    <property type="molecule type" value="Genomic_DNA"/>
</dbReference>
<organism evidence="3 4">
    <name type="scientific">Saxibacter everestensis</name>
    <dbReference type="NCBI Taxonomy" id="2909229"/>
    <lineage>
        <taxon>Bacteria</taxon>
        <taxon>Bacillati</taxon>
        <taxon>Actinomycetota</taxon>
        <taxon>Actinomycetes</taxon>
        <taxon>Micrococcales</taxon>
        <taxon>Brevibacteriaceae</taxon>
        <taxon>Saxibacter</taxon>
    </lineage>
</organism>
<proteinExistence type="predicted"/>
<keyword evidence="2" id="KW-1133">Transmembrane helix</keyword>
<dbReference type="Proteomes" id="UP001209083">
    <property type="component" value="Chromosome"/>
</dbReference>
<keyword evidence="2" id="KW-0472">Membrane</keyword>
<feature type="transmembrane region" description="Helical" evidence="2">
    <location>
        <begin position="6"/>
        <end position="27"/>
    </location>
</feature>
<dbReference type="RefSeq" id="WP_349638650.1">
    <property type="nucleotide sequence ID" value="NZ_CP090958.1"/>
</dbReference>
<evidence type="ECO:0000256" key="2">
    <source>
        <dbReference type="SAM" id="Phobius"/>
    </source>
</evidence>
<accession>A0ABY8QSQ2</accession>
<keyword evidence="2" id="KW-0812">Transmembrane</keyword>
<evidence type="ECO:0000313" key="3">
    <source>
        <dbReference type="EMBL" id="WGW11856.1"/>
    </source>
</evidence>
<keyword evidence="4" id="KW-1185">Reference proteome</keyword>
<feature type="region of interest" description="Disordered" evidence="1">
    <location>
        <begin position="180"/>
        <end position="201"/>
    </location>
</feature>
<sequence length="201" mass="21247">MSGFEFTASLVGSLAWPLVVLAVATLFRRQLATLLARPFTTLKAGPLEVVWSQEVAEIEANLGEPALEETRRLDSARPSEQLAEIARIAPAAAVLQAFAQVEAQLRQLLIDAGLATGRGSATQLVRRAHEAGLVQVETVKAVEGIAMLRNLAAHGHETGLDEARALDYLALTDAVSYALTQGRNGPPGSGTAAPPPQTRKP</sequence>